<name>A0AAN6MB34_9PEZI</name>
<keyword evidence="2" id="KW-1185">Reference proteome</keyword>
<dbReference type="Proteomes" id="UP001303889">
    <property type="component" value="Unassembled WGS sequence"/>
</dbReference>
<evidence type="ECO:0000313" key="2">
    <source>
        <dbReference type="Proteomes" id="UP001303889"/>
    </source>
</evidence>
<dbReference type="AlphaFoldDB" id="A0AAN6MB34"/>
<reference evidence="1" key="2">
    <citation type="submission" date="2023-05" db="EMBL/GenBank/DDBJ databases">
        <authorList>
            <consortium name="Lawrence Berkeley National Laboratory"/>
            <person name="Steindorff A."/>
            <person name="Hensen N."/>
            <person name="Bonometti L."/>
            <person name="Westerberg I."/>
            <person name="Brannstrom I.O."/>
            <person name="Guillou S."/>
            <person name="Cros-Aarteil S."/>
            <person name="Calhoun S."/>
            <person name="Haridas S."/>
            <person name="Kuo A."/>
            <person name="Mondo S."/>
            <person name="Pangilinan J."/>
            <person name="Riley R."/>
            <person name="Labutti K."/>
            <person name="Andreopoulos B."/>
            <person name="Lipzen A."/>
            <person name="Chen C."/>
            <person name="Yanf M."/>
            <person name="Daum C."/>
            <person name="Ng V."/>
            <person name="Clum A."/>
            <person name="Ohm R."/>
            <person name="Martin F."/>
            <person name="Silar P."/>
            <person name="Natvig D."/>
            <person name="Lalanne C."/>
            <person name="Gautier V."/>
            <person name="Ament-Velasquez S.L."/>
            <person name="Kruys A."/>
            <person name="Hutchinson M.I."/>
            <person name="Powell A.J."/>
            <person name="Barry K."/>
            <person name="Miller A.N."/>
            <person name="Grigoriev I.V."/>
            <person name="Debuchy R."/>
            <person name="Gladieux P."/>
            <person name="Thoren M.H."/>
            <person name="Johannesson H."/>
        </authorList>
    </citation>
    <scope>NUCLEOTIDE SEQUENCE</scope>
    <source>
        <strain evidence="1">CBS 103.79</strain>
    </source>
</reference>
<dbReference type="Gene3D" id="2.60.120.260">
    <property type="entry name" value="Galactose-binding domain-like"/>
    <property type="match status" value="1"/>
</dbReference>
<dbReference type="EMBL" id="MU856154">
    <property type="protein sequence ID" value="KAK3897480.1"/>
    <property type="molecule type" value="Genomic_DNA"/>
</dbReference>
<evidence type="ECO:0000313" key="1">
    <source>
        <dbReference type="EMBL" id="KAK3897480.1"/>
    </source>
</evidence>
<gene>
    <name evidence="1" type="ORF">C8A05DRAFT_38971</name>
</gene>
<protein>
    <submittedName>
        <fullName evidence="1">Uncharacterized protein</fullName>
    </submittedName>
</protein>
<comment type="caution">
    <text evidence="1">The sequence shown here is derived from an EMBL/GenBank/DDBJ whole genome shotgun (WGS) entry which is preliminary data.</text>
</comment>
<accession>A0AAN6MB34</accession>
<proteinExistence type="predicted"/>
<sequence>MTPFLAVSQTDEAIIEALGGLPLSSFVNETDGTTAPFFSTVIAGRAAVFDLSDPSRLQFCDLTNGNCFSLRANGLHIFPSTGGEAIITYDSPPPTAPSRIKRTADLVQRVVLPTRTPDRTFTAFAGFVDRCGTALTTLNDPFPEFAFDTVPCTNSHVAGEANVYQGVCKYVTAMEFGCRDTAKAIIDHSIGSDSIFKDLDVIGKYLGGLAGVQWLIGRLAAFLAALGIETAIAAGATLAVGAEFVFAAILFAAAMRQVVDVVGSQNIAILWCESSMIQCEPCFLSMRGPHDVTVKALGEKFTIATLPDFPESFIARAEPFVIKGYTTNTKRQDGGSCSIPDNLVRNGGFEDDGAVVPWPNGRGWWLPVAPTDPTAFARWDGWQVTTMTNPQASIVETGCLKGARCLQAYAVASPSGSGGTRLYQLLPLKFTPGGSYTFSFSYSITQLSSSTGVLGGSNYCYLFSHFQFSDVGQPGFMRLQTPVGVGEGTWQRVTRGFTYQASDPRASSEEFTLEVACFAAAGVTVGLQVVLDELSVVAA</sequence>
<organism evidence="1 2">
    <name type="scientific">Staphylotrichum tortipilum</name>
    <dbReference type="NCBI Taxonomy" id="2831512"/>
    <lineage>
        <taxon>Eukaryota</taxon>
        <taxon>Fungi</taxon>
        <taxon>Dikarya</taxon>
        <taxon>Ascomycota</taxon>
        <taxon>Pezizomycotina</taxon>
        <taxon>Sordariomycetes</taxon>
        <taxon>Sordariomycetidae</taxon>
        <taxon>Sordariales</taxon>
        <taxon>Chaetomiaceae</taxon>
        <taxon>Staphylotrichum</taxon>
    </lineage>
</organism>
<reference evidence="1" key="1">
    <citation type="journal article" date="2023" name="Mol. Phylogenet. Evol.">
        <title>Genome-scale phylogeny and comparative genomics of the fungal order Sordariales.</title>
        <authorList>
            <person name="Hensen N."/>
            <person name="Bonometti L."/>
            <person name="Westerberg I."/>
            <person name="Brannstrom I.O."/>
            <person name="Guillou S."/>
            <person name="Cros-Aarteil S."/>
            <person name="Calhoun S."/>
            <person name="Haridas S."/>
            <person name="Kuo A."/>
            <person name="Mondo S."/>
            <person name="Pangilinan J."/>
            <person name="Riley R."/>
            <person name="LaButti K."/>
            <person name="Andreopoulos B."/>
            <person name="Lipzen A."/>
            <person name="Chen C."/>
            <person name="Yan M."/>
            <person name="Daum C."/>
            <person name="Ng V."/>
            <person name="Clum A."/>
            <person name="Steindorff A."/>
            <person name="Ohm R.A."/>
            <person name="Martin F."/>
            <person name="Silar P."/>
            <person name="Natvig D.O."/>
            <person name="Lalanne C."/>
            <person name="Gautier V."/>
            <person name="Ament-Velasquez S.L."/>
            <person name="Kruys A."/>
            <person name="Hutchinson M.I."/>
            <person name="Powell A.J."/>
            <person name="Barry K."/>
            <person name="Miller A.N."/>
            <person name="Grigoriev I.V."/>
            <person name="Debuchy R."/>
            <person name="Gladieux P."/>
            <person name="Hiltunen Thoren M."/>
            <person name="Johannesson H."/>
        </authorList>
    </citation>
    <scope>NUCLEOTIDE SEQUENCE</scope>
    <source>
        <strain evidence="1">CBS 103.79</strain>
    </source>
</reference>